<dbReference type="EMBL" id="CYXT01000005">
    <property type="protein sequence ID" value="CUM84110.1"/>
    <property type="molecule type" value="Genomic_DNA"/>
</dbReference>
<name>A0A173S1G0_ANAHA</name>
<evidence type="ECO:0000313" key="13">
    <source>
        <dbReference type="Proteomes" id="UP000095598"/>
    </source>
</evidence>
<dbReference type="RefSeq" id="WP_055258119.1">
    <property type="nucleotide sequence ID" value="NZ_CYXT01000005.1"/>
</dbReference>
<dbReference type="PANTHER" id="PTHR21581:SF33">
    <property type="entry name" value="D-ALANYL-D-ALANINE CARBOXYPEPTIDASE DACB"/>
    <property type="match status" value="1"/>
</dbReference>
<reference evidence="12 13" key="1">
    <citation type="submission" date="2015-09" db="EMBL/GenBank/DDBJ databases">
        <authorList>
            <consortium name="Pathogen Informatics"/>
        </authorList>
    </citation>
    <scope>NUCLEOTIDE SEQUENCE [LARGE SCALE GENOMIC DNA]</scope>
    <source>
        <strain evidence="12 13">2789STDY5608868</strain>
    </source>
</reference>
<dbReference type="Pfam" id="PF00768">
    <property type="entry name" value="Peptidase_S11"/>
    <property type="match status" value="1"/>
</dbReference>
<keyword evidence="4" id="KW-0133">Cell shape</keyword>
<evidence type="ECO:0000256" key="10">
    <source>
        <dbReference type="SAM" id="SignalP"/>
    </source>
</evidence>
<dbReference type="SUPFAM" id="SSF56601">
    <property type="entry name" value="beta-lactamase/transpeptidase-like"/>
    <property type="match status" value="1"/>
</dbReference>
<feature type="domain" description="Peptidase S11 D-alanyl-D-alanine carboxypeptidase A N-terminal" evidence="11">
    <location>
        <begin position="40"/>
        <end position="275"/>
    </location>
</feature>
<evidence type="ECO:0000256" key="4">
    <source>
        <dbReference type="ARBA" id="ARBA00022960"/>
    </source>
</evidence>
<dbReference type="InterPro" id="IPR001967">
    <property type="entry name" value="Peptidase_S11_N"/>
</dbReference>
<accession>A0A173S1G0</accession>
<organism evidence="12 13">
    <name type="scientific">Anaerostipes hadrus</name>
    <dbReference type="NCBI Taxonomy" id="649756"/>
    <lineage>
        <taxon>Bacteria</taxon>
        <taxon>Bacillati</taxon>
        <taxon>Bacillota</taxon>
        <taxon>Clostridia</taxon>
        <taxon>Lachnospirales</taxon>
        <taxon>Lachnospiraceae</taxon>
        <taxon>Anaerostipes</taxon>
    </lineage>
</organism>
<keyword evidence="5" id="KW-0573">Peptidoglycan synthesis</keyword>
<comment type="similarity">
    <text evidence="1 9">Belongs to the peptidase S11 family.</text>
</comment>
<sequence>MKKIIKKITVMAVMSLFAATQLQTPQVNVQAADGVVTAEKTTAKQPKIYGRSGIVIDAKSGKILYAKKVDDRHYPASITKILTTLVAIENNKDLYDEVTFSSYAVNSIEPGSTHIGIKAGEKIPLIDVLNAIMLESANEACNGAAEHTAGTTKKFVELMNKKVKELGCTGSHFVTTNGLHDDDHYVTARDMAKISKAALENETFRYVACKPNYYIAPTNKDKHGKELWNHHKMVKRTMFNYDGVEGGKTGYTTKAGGTLVTFAKRGDQELIAVDLCAHGYELYEDTIKMLNYGFNNYKTIAPFKTMNTVLKDDTYGFLKTGNELSPYKIPLKHLNDVTVMLEKKQSASKLTYKCKDNKYIISYDGKQIGSVKLH</sequence>
<evidence type="ECO:0000313" key="12">
    <source>
        <dbReference type="EMBL" id="CUM84110.1"/>
    </source>
</evidence>
<dbReference type="InterPro" id="IPR012338">
    <property type="entry name" value="Beta-lactam/transpept-like"/>
</dbReference>
<feature type="active site" description="Proton acceptor" evidence="7">
    <location>
        <position position="80"/>
    </location>
</feature>
<dbReference type="GO" id="GO:0008360">
    <property type="term" value="P:regulation of cell shape"/>
    <property type="evidence" value="ECO:0007669"/>
    <property type="project" value="UniProtKB-KW"/>
</dbReference>
<dbReference type="PRINTS" id="PR00725">
    <property type="entry name" value="DADACBPTASE1"/>
</dbReference>
<dbReference type="InterPro" id="IPR018044">
    <property type="entry name" value="Peptidase_S11"/>
</dbReference>
<keyword evidence="12" id="KW-0121">Carboxypeptidase</keyword>
<evidence type="ECO:0000256" key="9">
    <source>
        <dbReference type="RuleBase" id="RU004016"/>
    </source>
</evidence>
<evidence type="ECO:0000256" key="3">
    <source>
        <dbReference type="ARBA" id="ARBA00022801"/>
    </source>
</evidence>
<dbReference type="PANTHER" id="PTHR21581">
    <property type="entry name" value="D-ALANYL-D-ALANINE CARBOXYPEPTIDASE"/>
    <property type="match status" value="1"/>
</dbReference>
<evidence type="ECO:0000256" key="2">
    <source>
        <dbReference type="ARBA" id="ARBA00022729"/>
    </source>
</evidence>
<dbReference type="EC" id="3.4.16.4" evidence="12"/>
<evidence type="ECO:0000256" key="6">
    <source>
        <dbReference type="ARBA" id="ARBA00023316"/>
    </source>
</evidence>
<dbReference type="GO" id="GO:0009002">
    <property type="term" value="F:serine-type D-Ala-D-Ala carboxypeptidase activity"/>
    <property type="evidence" value="ECO:0007669"/>
    <property type="project" value="UniProtKB-EC"/>
</dbReference>
<feature type="active site" evidence="7">
    <location>
        <position position="136"/>
    </location>
</feature>
<keyword evidence="2 10" id="KW-0732">Signal</keyword>
<dbReference type="GO" id="GO:0071555">
    <property type="term" value="P:cell wall organization"/>
    <property type="evidence" value="ECO:0007669"/>
    <property type="project" value="UniProtKB-KW"/>
</dbReference>
<dbReference type="GO" id="GO:0009252">
    <property type="term" value="P:peptidoglycan biosynthetic process"/>
    <property type="evidence" value="ECO:0007669"/>
    <property type="project" value="UniProtKB-KW"/>
</dbReference>
<evidence type="ECO:0000256" key="1">
    <source>
        <dbReference type="ARBA" id="ARBA00007164"/>
    </source>
</evidence>
<evidence type="ECO:0000256" key="8">
    <source>
        <dbReference type="PIRSR" id="PIRSR618044-2"/>
    </source>
</evidence>
<feature type="active site" description="Acyl-ester intermediate" evidence="7">
    <location>
        <position position="77"/>
    </location>
</feature>
<dbReference type="Gene3D" id="3.40.710.10">
    <property type="entry name" value="DD-peptidase/beta-lactamase superfamily"/>
    <property type="match status" value="1"/>
</dbReference>
<keyword evidence="12" id="KW-0645">Protease</keyword>
<evidence type="ECO:0000256" key="7">
    <source>
        <dbReference type="PIRSR" id="PIRSR618044-1"/>
    </source>
</evidence>
<protein>
    <submittedName>
        <fullName evidence="12">D-alanyl-D-alanine carboxypeptidase dacB</fullName>
        <ecNumber evidence="12">3.4.16.4</ecNumber>
    </submittedName>
</protein>
<feature type="binding site" evidence="8">
    <location>
        <position position="248"/>
    </location>
    <ligand>
        <name>substrate</name>
    </ligand>
</feature>
<evidence type="ECO:0000259" key="11">
    <source>
        <dbReference type="Pfam" id="PF00768"/>
    </source>
</evidence>
<dbReference type="AlphaFoldDB" id="A0A173S1G0"/>
<gene>
    <name evidence="12" type="primary">dacB_1</name>
    <name evidence="12" type="ORF">ERS852425_00949</name>
</gene>
<dbReference type="GO" id="GO:0006508">
    <property type="term" value="P:proteolysis"/>
    <property type="evidence" value="ECO:0007669"/>
    <property type="project" value="InterPro"/>
</dbReference>
<feature type="chain" id="PRO_5038727746" evidence="10">
    <location>
        <begin position="19"/>
        <end position="374"/>
    </location>
</feature>
<keyword evidence="3 12" id="KW-0378">Hydrolase</keyword>
<dbReference type="Proteomes" id="UP000095598">
    <property type="component" value="Unassembled WGS sequence"/>
</dbReference>
<keyword evidence="6" id="KW-0961">Cell wall biogenesis/degradation</keyword>
<proteinExistence type="inferred from homology"/>
<evidence type="ECO:0000256" key="5">
    <source>
        <dbReference type="ARBA" id="ARBA00022984"/>
    </source>
</evidence>
<feature type="signal peptide" evidence="10">
    <location>
        <begin position="1"/>
        <end position="18"/>
    </location>
</feature>